<feature type="transmembrane region" description="Helical" evidence="2">
    <location>
        <begin position="96"/>
        <end position="115"/>
    </location>
</feature>
<dbReference type="InterPro" id="IPR016566">
    <property type="entry name" value="UCP010219"/>
</dbReference>
<keyword evidence="2" id="KW-0472">Membrane</keyword>
<sequence>MSEQGSAPRGTHRASSRRGALGTGARPASGMGAVLQESEFSAADAIGGWRGAIESVVPTLLFVVLFMATRSIAIAGVAAVAACAIAVIVRLAQRQSVGSAVGGLLGVGIGAVWAVRSGSGTDFYLPGILTNAATLAIVLISILARRPLVGFIAALFDPRVADWAEDPDARRTYTRATWLLVALYGAKTLAQSVLFLAGAVAALGVVKLAMGLPLFALVVWIIWSMHRALLHRRAAAGETELSPAG</sequence>
<evidence type="ECO:0000313" key="4">
    <source>
        <dbReference type="Proteomes" id="UP000195981"/>
    </source>
</evidence>
<keyword evidence="2" id="KW-1133">Transmembrane helix</keyword>
<keyword evidence="4" id="KW-1185">Reference proteome</keyword>
<feature type="transmembrane region" description="Helical" evidence="2">
    <location>
        <begin position="205"/>
        <end position="223"/>
    </location>
</feature>
<gene>
    <name evidence="3" type="ORF">FM110_03660</name>
</gene>
<feature type="transmembrane region" description="Helical" evidence="2">
    <location>
        <begin position="60"/>
        <end position="89"/>
    </location>
</feature>
<dbReference type="AlphaFoldDB" id="A0A1X6WVR6"/>
<accession>A0A1X6WVR6</accession>
<proteinExistence type="predicted"/>
<dbReference type="Pfam" id="PF11361">
    <property type="entry name" value="DUF3159"/>
    <property type="match status" value="1"/>
</dbReference>
<dbReference type="EMBL" id="FWFG01000030">
    <property type="protein sequence ID" value="SLM89462.1"/>
    <property type="molecule type" value="Genomic_DNA"/>
</dbReference>
<protein>
    <submittedName>
        <fullName evidence="3">PROBABLE CONSERVED INTEGRAL MEMBRANE ALANINE AND LEUCINE RICH PROTEIN</fullName>
    </submittedName>
</protein>
<evidence type="ECO:0000256" key="1">
    <source>
        <dbReference type="SAM" id="MobiDB-lite"/>
    </source>
</evidence>
<name>A0A1X6WVR6_9MICO</name>
<dbReference type="Proteomes" id="UP000195981">
    <property type="component" value="Unassembled WGS sequence"/>
</dbReference>
<evidence type="ECO:0000313" key="3">
    <source>
        <dbReference type="EMBL" id="SLM89462.1"/>
    </source>
</evidence>
<organism evidence="3 4">
    <name type="scientific">Brachybacterium nesterenkovii</name>
    <dbReference type="NCBI Taxonomy" id="47847"/>
    <lineage>
        <taxon>Bacteria</taxon>
        <taxon>Bacillati</taxon>
        <taxon>Actinomycetota</taxon>
        <taxon>Actinomycetes</taxon>
        <taxon>Micrococcales</taxon>
        <taxon>Dermabacteraceae</taxon>
        <taxon>Brachybacterium</taxon>
    </lineage>
</organism>
<feature type="region of interest" description="Disordered" evidence="1">
    <location>
        <begin position="1"/>
        <end position="29"/>
    </location>
</feature>
<dbReference type="RefSeq" id="WP_087102757.1">
    <property type="nucleotide sequence ID" value="NZ_FWFG01000030.1"/>
</dbReference>
<evidence type="ECO:0000256" key="2">
    <source>
        <dbReference type="SAM" id="Phobius"/>
    </source>
</evidence>
<feature type="transmembrane region" description="Helical" evidence="2">
    <location>
        <begin position="177"/>
        <end position="199"/>
    </location>
</feature>
<reference evidence="3 4" key="1">
    <citation type="submission" date="2017-02" db="EMBL/GenBank/DDBJ databases">
        <authorList>
            <person name="Peterson S.W."/>
        </authorList>
    </citation>
    <scope>NUCLEOTIDE SEQUENCE [LARGE SCALE GENOMIC DNA]</scope>
    <source>
        <strain evidence="3 4">CIP104813</strain>
    </source>
</reference>
<keyword evidence="2" id="KW-0812">Transmembrane</keyword>
<dbReference type="OrthoDB" id="5244221at2"/>